<sequence>MRIILFILFYFLFLTYSFAQNFNQEQTRLRNFLVRMYQNSPFEGVKIVSDYENDYLLSVVLIPASNSQRAMNRIAQIKNARQVSQFSSGLTSIKSQTIISIGNDSVSSKKVMEVTDIIQENSIGYAQSMEVLTTLNVGNKERCYMFIRKIDIQ</sequence>
<dbReference type="Proteomes" id="UP000007486">
    <property type="component" value="Chromosome"/>
</dbReference>
<dbReference type="RefSeq" id="WP_013618993.1">
    <property type="nucleotide sequence ID" value="NC_015164.1"/>
</dbReference>
<dbReference type="OrthoDB" id="1099672at2"/>
<protein>
    <submittedName>
        <fullName evidence="1">Uncharacterized protein</fullName>
    </submittedName>
</protein>
<dbReference type="EMBL" id="CP002530">
    <property type="protein sequence ID" value="ADY37621.1"/>
    <property type="molecule type" value="Genomic_DNA"/>
</dbReference>
<dbReference type="HOGENOM" id="CLU_1667813_0_0_10"/>
<dbReference type="eggNOG" id="ENOG5033WYE">
    <property type="taxonomic scope" value="Bacteria"/>
</dbReference>
<accession>F0R360</accession>
<reference evidence="1 2" key="1">
    <citation type="journal article" date="2011" name="Stand. Genomic Sci.">
        <title>Complete genome sequence of Bacteroides salanitronis type strain (BL78).</title>
        <authorList>
            <person name="Gronow S."/>
            <person name="Held B."/>
            <person name="Lucas S."/>
            <person name="Lapidus A."/>
            <person name="Del Rio T.G."/>
            <person name="Nolan M."/>
            <person name="Tice H."/>
            <person name="Deshpande S."/>
            <person name="Cheng J.F."/>
            <person name="Pitluck S."/>
            <person name="Liolios K."/>
            <person name="Pagani I."/>
            <person name="Ivanova N."/>
            <person name="Mavromatis K."/>
            <person name="Pati A."/>
            <person name="Tapia R."/>
            <person name="Han C."/>
            <person name="Goodwin L."/>
            <person name="Chen A."/>
            <person name="Palaniappan K."/>
            <person name="Land M."/>
            <person name="Hauser L."/>
            <person name="Chang Y.J."/>
            <person name="Jeffries C.D."/>
            <person name="Brambilla E.M."/>
            <person name="Rohde M."/>
            <person name="Goker M."/>
            <person name="Detter J.C."/>
            <person name="Woyke T."/>
            <person name="Bristow J."/>
            <person name="Markowitz V."/>
            <person name="Hugenholtz P."/>
            <person name="Kyrpides N.C."/>
            <person name="Klenk H.P."/>
            <person name="Eisen J.A."/>
        </authorList>
    </citation>
    <scope>NUCLEOTIDE SEQUENCE [LARGE SCALE GENOMIC DNA]</scope>
    <source>
        <strain evidence="1 2">DSM 18170</strain>
    </source>
</reference>
<dbReference type="KEGG" id="bsa:Bacsa_3093"/>
<evidence type="ECO:0000313" key="1">
    <source>
        <dbReference type="EMBL" id="ADY37621.1"/>
    </source>
</evidence>
<keyword evidence="2" id="KW-1185">Reference proteome</keyword>
<name>F0R360_PHOSB</name>
<proteinExistence type="predicted"/>
<dbReference type="STRING" id="667015.Bacsa_3093"/>
<dbReference type="AlphaFoldDB" id="F0R360"/>
<evidence type="ECO:0000313" key="2">
    <source>
        <dbReference type="Proteomes" id="UP000007486"/>
    </source>
</evidence>
<organism evidence="1 2">
    <name type="scientific">Phocaeicola salanitronis (strain DSM 18170 / JCM 13657 / CCUG 60908 / BL78)</name>
    <name type="common">Bacteroides salanitronis</name>
    <dbReference type="NCBI Taxonomy" id="667015"/>
    <lineage>
        <taxon>Bacteria</taxon>
        <taxon>Pseudomonadati</taxon>
        <taxon>Bacteroidota</taxon>
        <taxon>Bacteroidia</taxon>
        <taxon>Bacteroidales</taxon>
        <taxon>Bacteroidaceae</taxon>
        <taxon>Phocaeicola</taxon>
    </lineage>
</organism>
<gene>
    <name evidence="1" type="ordered locus">Bacsa_3093</name>
</gene>